<accession>A0A1I4R4E4</accession>
<name>A0A1I4R4E4_9RHOB</name>
<dbReference type="RefSeq" id="WP_093095119.1">
    <property type="nucleotide sequence ID" value="NZ_FOTQ01000007.1"/>
</dbReference>
<dbReference type="EMBL" id="FOTQ01000007">
    <property type="protein sequence ID" value="SFM47178.1"/>
    <property type="molecule type" value="Genomic_DNA"/>
</dbReference>
<dbReference type="AlphaFoldDB" id="A0A1I4R4E4"/>
<feature type="signal peptide" evidence="1">
    <location>
        <begin position="1"/>
        <end position="20"/>
    </location>
</feature>
<organism evidence="2 3">
    <name type="scientific">Shimia aestuarii</name>
    <dbReference type="NCBI Taxonomy" id="254406"/>
    <lineage>
        <taxon>Bacteria</taxon>
        <taxon>Pseudomonadati</taxon>
        <taxon>Pseudomonadota</taxon>
        <taxon>Alphaproteobacteria</taxon>
        <taxon>Rhodobacterales</taxon>
        <taxon>Roseobacteraceae</taxon>
    </lineage>
</organism>
<feature type="chain" id="PRO_5011476205" description="IrrE N-terminal-like domain-containing protein" evidence="1">
    <location>
        <begin position="21"/>
        <end position="148"/>
    </location>
</feature>
<gene>
    <name evidence="2" type="ORF">SAMN04488042_107256</name>
</gene>
<evidence type="ECO:0008006" key="4">
    <source>
        <dbReference type="Google" id="ProtNLM"/>
    </source>
</evidence>
<evidence type="ECO:0000313" key="2">
    <source>
        <dbReference type="EMBL" id="SFM47178.1"/>
    </source>
</evidence>
<evidence type="ECO:0000313" key="3">
    <source>
        <dbReference type="Proteomes" id="UP000199144"/>
    </source>
</evidence>
<reference evidence="2 3" key="1">
    <citation type="submission" date="2016-10" db="EMBL/GenBank/DDBJ databases">
        <authorList>
            <person name="de Groot N.N."/>
        </authorList>
    </citation>
    <scope>NUCLEOTIDE SEQUENCE [LARGE SCALE GENOMIC DNA]</scope>
    <source>
        <strain evidence="2 3">DSM 15283</strain>
    </source>
</reference>
<keyword evidence="1" id="KW-0732">Signal</keyword>
<dbReference type="OrthoDB" id="6402875at2"/>
<dbReference type="Proteomes" id="UP000199144">
    <property type="component" value="Unassembled WGS sequence"/>
</dbReference>
<proteinExistence type="predicted"/>
<protein>
    <recommendedName>
        <fullName evidence="4">IrrE N-terminal-like domain-containing protein</fullName>
    </recommendedName>
</protein>
<evidence type="ECO:0000256" key="1">
    <source>
        <dbReference type="SAM" id="SignalP"/>
    </source>
</evidence>
<keyword evidence="3" id="KW-1185">Reference proteome</keyword>
<sequence>MKPLSLALILCLGTAAAVEAQPLTCRSWQGMEVPYLGDATLKTVGGATMNARGRAVILLNPEILSTFPEPARDFFLAHECGHHALIPDYNTEAEADCFAMRLLRKKKLRTPEQVTALQDALTTLPDTAWAGHRPDAERIEALAHCPAE</sequence>